<dbReference type="Pfam" id="PF13692">
    <property type="entry name" value="Glyco_trans_1_4"/>
    <property type="match status" value="1"/>
</dbReference>
<keyword evidence="2" id="KW-0328">Glycosyltransferase</keyword>
<evidence type="ECO:0000313" key="6">
    <source>
        <dbReference type="Proteomes" id="UP001500755"/>
    </source>
</evidence>
<evidence type="ECO:0000256" key="3">
    <source>
        <dbReference type="ARBA" id="ARBA00022679"/>
    </source>
</evidence>
<dbReference type="Pfam" id="PF13579">
    <property type="entry name" value="Glyco_trans_4_4"/>
    <property type="match status" value="1"/>
</dbReference>
<accession>A0ABN2TQS7</accession>
<feature type="domain" description="Glycosyltransferase subfamily 4-like N-terminal" evidence="4">
    <location>
        <begin position="15"/>
        <end position="208"/>
    </location>
</feature>
<evidence type="ECO:0000256" key="2">
    <source>
        <dbReference type="ARBA" id="ARBA00022676"/>
    </source>
</evidence>
<dbReference type="PANTHER" id="PTHR45947:SF3">
    <property type="entry name" value="SULFOQUINOVOSYL TRANSFERASE SQD2"/>
    <property type="match status" value="1"/>
</dbReference>
<sequence length="410" mass="44183">MRILLLTHYYAPEIGAPQRRWRELVSGFTAAGHEVAVCAPVPHYPHSRSRDLGRSGTRKWEWEDGEYGERILRLPYVYTSSSMVRQLVDQGTSSAAALAVAAAMRGNRPDVVISTTPGLPMLFTGEAVARLLGVPHVAEVRDAWPDLIADSSLVTSASKGLVPKAIADRAERQWLPALFTGVQKRAEAVVVTTEGFAQRLRERGVGNVTCIRNTARVDEHAVHWRPAFSPDTPLRLAYVGTVGRSQGLQTLVHAVGNVSGVELRIVGAGAACAELEAAAAPHADRIRFLPQTVGPELENLWAWAHSGVVSLEPVPAFEYTIPSKIYTLMAKGVHITGALSGEAAAIVRESGAGHVAEPGDPVALERLITDLRTGALPVTQKPSAMQWIREHASPERAVATYLEVLAEAAR</sequence>
<evidence type="ECO:0000256" key="1">
    <source>
        <dbReference type="ARBA" id="ARBA00021292"/>
    </source>
</evidence>
<dbReference type="InterPro" id="IPR028098">
    <property type="entry name" value="Glyco_trans_4-like_N"/>
</dbReference>
<evidence type="ECO:0000259" key="4">
    <source>
        <dbReference type="Pfam" id="PF13579"/>
    </source>
</evidence>
<name>A0ABN2TQS7_9MICO</name>
<evidence type="ECO:0000313" key="5">
    <source>
        <dbReference type="EMBL" id="GAA2015639.1"/>
    </source>
</evidence>
<dbReference type="CDD" id="cd03794">
    <property type="entry name" value="GT4_WbuB-like"/>
    <property type="match status" value="1"/>
</dbReference>
<comment type="caution">
    <text evidence="5">The sequence shown here is derived from an EMBL/GenBank/DDBJ whole genome shotgun (WGS) entry which is preliminary data.</text>
</comment>
<protein>
    <recommendedName>
        <fullName evidence="1">D-inositol 3-phosphate glycosyltransferase</fullName>
    </recommendedName>
</protein>
<gene>
    <name evidence="5" type="ORF">GCM10009755_29270</name>
</gene>
<organism evidence="5 6">
    <name type="scientific">Brevibacterium samyangense</name>
    <dbReference type="NCBI Taxonomy" id="366888"/>
    <lineage>
        <taxon>Bacteria</taxon>
        <taxon>Bacillati</taxon>
        <taxon>Actinomycetota</taxon>
        <taxon>Actinomycetes</taxon>
        <taxon>Micrococcales</taxon>
        <taxon>Brevibacteriaceae</taxon>
        <taxon>Brevibacterium</taxon>
    </lineage>
</organism>
<dbReference type="PANTHER" id="PTHR45947">
    <property type="entry name" value="SULFOQUINOVOSYL TRANSFERASE SQD2"/>
    <property type="match status" value="1"/>
</dbReference>
<dbReference type="RefSeq" id="WP_344310943.1">
    <property type="nucleotide sequence ID" value="NZ_BAAANO010000038.1"/>
</dbReference>
<dbReference type="Proteomes" id="UP001500755">
    <property type="component" value="Unassembled WGS sequence"/>
</dbReference>
<dbReference type="InterPro" id="IPR050194">
    <property type="entry name" value="Glycosyltransferase_grp1"/>
</dbReference>
<keyword evidence="3" id="KW-0808">Transferase</keyword>
<proteinExistence type="predicted"/>
<dbReference type="Gene3D" id="3.40.50.2000">
    <property type="entry name" value="Glycogen Phosphorylase B"/>
    <property type="match status" value="2"/>
</dbReference>
<keyword evidence="6" id="KW-1185">Reference proteome</keyword>
<dbReference type="SUPFAM" id="SSF53756">
    <property type="entry name" value="UDP-Glycosyltransferase/glycogen phosphorylase"/>
    <property type="match status" value="1"/>
</dbReference>
<dbReference type="EMBL" id="BAAANO010000038">
    <property type="protein sequence ID" value="GAA2015639.1"/>
    <property type="molecule type" value="Genomic_DNA"/>
</dbReference>
<reference evidence="5 6" key="1">
    <citation type="journal article" date="2019" name="Int. J. Syst. Evol. Microbiol.">
        <title>The Global Catalogue of Microorganisms (GCM) 10K type strain sequencing project: providing services to taxonomists for standard genome sequencing and annotation.</title>
        <authorList>
            <consortium name="The Broad Institute Genomics Platform"/>
            <consortium name="The Broad Institute Genome Sequencing Center for Infectious Disease"/>
            <person name="Wu L."/>
            <person name="Ma J."/>
        </authorList>
    </citation>
    <scope>NUCLEOTIDE SEQUENCE [LARGE SCALE GENOMIC DNA]</scope>
    <source>
        <strain evidence="5 6">JCM 14546</strain>
    </source>
</reference>